<dbReference type="OrthoDB" id="5363652at2"/>
<dbReference type="Pfam" id="PF07751">
    <property type="entry name" value="Abi_2"/>
    <property type="match status" value="1"/>
</dbReference>
<accession>A0A173V2T6</accession>
<dbReference type="EMBL" id="CYXM01000013">
    <property type="protein sequence ID" value="CUN21581.1"/>
    <property type="molecule type" value="Genomic_DNA"/>
</dbReference>
<dbReference type="InterPro" id="IPR011664">
    <property type="entry name" value="Abi_system_AbiD/AbiF-like"/>
</dbReference>
<dbReference type="Proteomes" id="UP000095673">
    <property type="component" value="Unassembled WGS sequence"/>
</dbReference>
<name>A0A173V2T6_9FIRM</name>
<proteinExistence type="predicted"/>
<organism evidence="1 2">
    <name type="scientific">Agathobacter rectalis</name>
    <dbReference type="NCBI Taxonomy" id="39491"/>
    <lineage>
        <taxon>Bacteria</taxon>
        <taxon>Bacillati</taxon>
        <taxon>Bacillota</taxon>
        <taxon>Clostridia</taxon>
        <taxon>Lachnospirales</taxon>
        <taxon>Lachnospiraceae</taxon>
        <taxon>Agathobacter</taxon>
    </lineage>
</organism>
<reference evidence="1 2" key="1">
    <citation type="submission" date="2015-09" db="EMBL/GenBank/DDBJ databases">
        <authorList>
            <consortium name="Pathogen Informatics"/>
        </authorList>
    </citation>
    <scope>NUCLEOTIDE SEQUENCE [LARGE SCALE GENOMIC DNA]</scope>
    <source>
        <strain evidence="1 2">2789STDY5834968</strain>
    </source>
</reference>
<protein>
    <submittedName>
        <fullName evidence="1">Abortive infection bacteriophage resistance protein</fullName>
    </submittedName>
</protein>
<evidence type="ECO:0000313" key="1">
    <source>
        <dbReference type="EMBL" id="CUN21581.1"/>
    </source>
</evidence>
<evidence type="ECO:0000313" key="2">
    <source>
        <dbReference type="Proteomes" id="UP000095673"/>
    </source>
</evidence>
<dbReference type="RefSeq" id="WP_055238498.1">
    <property type="nucleotide sequence ID" value="NZ_CYXM01000013.1"/>
</dbReference>
<sequence>MGIKTFETREALKNKLHNRKLIFSENELDEVLISHNYFNLFNGLETIFLQTSSPKTYDKVKLIDFINLYQFDKEIRSILSNCLDSVEEKLKASIAYNFCKHHCVSLTDTMQYTNKSNFMNPANKESGTPTYCHYSEAYPFVNYQNQKIYQDFDKFCLFKPFFLSNLVDRNDHIDISFYLDNDYVAPSGVAVYRNSDGTYNRNIAVPFWVAIETLTFGEILRLLHYLQDDVLKDVLNDFNLPLSKRAPFLNMIDILLCLRNNCAHTTLLNRFRTEKRYRINALLIASFSLTPKNADSVLKLFDSIKILSFFTDVSALKKPLRTLKFKIYVSMGIKKGKTVYNKILARMGCGDYKKWNIDLFETKYFL</sequence>
<dbReference type="AlphaFoldDB" id="A0A173V2T6"/>
<gene>
    <name evidence="1" type="ORF">ERS852580_02589</name>
</gene>